<dbReference type="GO" id="GO:0005524">
    <property type="term" value="F:ATP binding"/>
    <property type="evidence" value="ECO:0007669"/>
    <property type="project" value="UniProtKB-KW"/>
</dbReference>
<accession>A0A1G1Y540</accession>
<evidence type="ECO:0000256" key="1">
    <source>
        <dbReference type="ARBA" id="ARBA00022741"/>
    </source>
</evidence>
<gene>
    <name evidence="4" type="ORF">A2840_00430</name>
</gene>
<protein>
    <recommendedName>
        <fullName evidence="3">AMP-dependent synthetase/ligase domain-containing protein</fullName>
    </recommendedName>
</protein>
<dbReference type="EMBL" id="MHIG01000025">
    <property type="protein sequence ID" value="OGY46870.1"/>
    <property type="molecule type" value="Genomic_DNA"/>
</dbReference>
<dbReference type="SUPFAM" id="SSF56801">
    <property type="entry name" value="Acetyl-CoA synthetase-like"/>
    <property type="match status" value="1"/>
</dbReference>
<organism evidence="4 5">
    <name type="scientific">Candidatus Buchananbacteria bacterium RIFCSPHIGHO2_01_FULL_47_11b</name>
    <dbReference type="NCBI Taxonomy" id="1797537"/>
    <lineage>
        <taxon>Bacteria</taxon>
        <taxon>Candidatus Buchananiibacteriota</taxon>
    </lineage>
</organism>
<dbReference type="PANTHER" id="PTHR43272">
    <property type="entry name" value="LONG-CHAIN-FATTY-ACID--COA LIGASE"/>
    <property type="match status" value="1"/>
</dbReference>
<keyword evidence="2" id="KW-0067">ATP-binding</keyword>
<dbReference type="CDD" id="cd05907">
    <property type="entry name" value="VL_LC_FACS_like"/>
    <property type="match status" value="1"/>
</dbReference>
<sequence>MKTIPQQFVETASRYPKRPALKFKYHGAYIGLSFSELARRVSVLAHGMRSLGIGAGERVAILSENRTEWVRADLASMTLGAIVIPVHTTLSPQIIKHILLDSGTTRVFVSDQIQYNKLLRIVDELPELKTVIYFSLDHPEHLGGSKELISLAEVMAVGERLPDQIELPVDPDAVASIVYTSGTTALPKGVMLTHRNFLFDGEAAVTAVPVSHHDTLLSFLPLSHVLERTAGYYAPLLLRGSCIAYAESIKTLAQNLREVKPTILVSVPRVFEKTHTAIWDKVKSGPGWKQTFFLWALKQEKGTIGHRIGDLLVFKKIRRSLGGRLRLSISGGASLNHKLARFFDRIGLLIVEGYGLTETAPVATVNRPDNFKFGTVGQQLPGVEVILAPDKEILVRGPNIMKGYYHNDALTKEVIDSEGWFHTGDLGFLTQDGFLVVIGRKKEMISLSNGKIVWPEQVELLLTNDRFITSAMVVGHNRAYLSALLIPDWQEVNRSLTELGITSSEPDMLVKNPKLRELFVTRLEKINAQMADWEKIQRFVLLPQEFAQTRDELTPTLKLRRATIEEHYKKQIESMY</sequence>
<dbReference type="Pfam" id="PF00501">
    <property type="entry name" value="AMP-binding"/>
    <property type="match status" value="1"/>
</dbReference>
<feature type="domain" description="AMP-dependent synthetase/ligase" evidence="3">
    <location>
        <begin position="9"/>
        <end position="405"/>
    </location>
</feature>
<dbReference type="GO" id="GO:0016020">
    <property type="term" value="C:membrane"/>
    <property type="evidence" value="ECO:0007669"/>
    <property type="project" value="TreeGrafter"/>
</dbReference>
<dbReference type="Proteomes" id="UP000178385">
    <property type="component" value="Unassembled WGS sequence"/>
</dbReference>
<dbReference type="InterPro" id="IPR042099">
    <property type="entry name" value="ANL_N_sf"/>
</dbReference>
<reference evidence="4 5" key="1">
    <citation type="journal article" date="2016" name="Nat. Commun.">
        <title>Thousands of microbial genomes shed light on interconnected biogeochemical processes in an aquifer system.</title>
        <authorList>
            <person name="Anantharaman K."/>
            <person name="Brown C.T."/>
            <person name="Hug L.A."/>
            <person name="Sharon I."/>
            <person name="Castelle C.J."/>
            <person name="Probst A.J."/>
            <person name="Thomas B.C."/>
            <person name="Singh A."/>
            <person name="Wilkins M.J."/>
            <person name="Karaoz U."/>
            <person name="Brodie E.L."/>
            <person name="Williams K.H."/>
            <person name="Hubbard S.S."/>
            <person name="Banfield J.F."/>
        </authorList>
    </citation>
    <scope>NUCLEOTIDE SEQUENCE [LARGE SCALE GENOMIC DNA]</scope>
</reference>
<evidence type="ECO:0000313" key="5">
    <source>
        <dbReference type="Proteomes" id="UP000178385"/>
    </source>
</evidence>
<evidence type="ECO:0000259" key="3">
    <source>
        <dbReference type="Pfam" id="PF00501"/>
    </source>
</evidence>
<dbReference type="InterPro" id="IPR000873">
    <property type="entry name" value="AMP-dep_synth/lig_dom"/>
</dbReference>
<dbReference type="PANTHER" id="PTHR43272:SF33">
    <property type="entry name" value="AMP-BINDING DOMAIN-CONTAINING PROTEIN-RELATED"/>
    <property type="match status" value="1"/>
</dbReference>
<evidence type="ECO:0000256" key="2">
    <source>
        <dbReference type="ARBA" id="ARBA00022840"/>
    </source>
</evidence>
<name>A0A1G1Y540_9BACT</name>
<dbReference type="Gene3D" id="3.40.50.12780">
    <property type="entry name" value="N-terminal domain of ligase-like"/>
    <property type="match status" value="1"/>
</dbReference>
<comment type="caution">
    <text evidence="4">The sequence shown here is derived from an EMBL/GenBank/DDBJ whole genome shotgun (WGS) entry which is preliminary data.</text>
</comment>
<evidence type="ECO:0000313" key="4">
    <source>
        <dbReference type="EMBL" id="OGY46870.1"/>
    </source>
</evidence>
<dbReference type="AlphaFoldDB" id="A0A1G1Y540"/>
<proteinExistence type="predicted"/>
<dbReference type="Pfam" id="PF23562">
    <property type="entry name" value="AMP-binding_C_3"/>
    <property type="match status" value="1"/>
</dbReference>
<dbReference type="GO" id="GO:0004467">
    <property type="term" value="F:long-chain fatty acid-CoA ligase activity"/>
    <property type="evidence" value="ECO:0007669"/>
    <property type="project" value="TreeGrafter"/>
</dbReference>
<keyword evidence="1" id="KW-0547">Nucleotide-binding</keyword>